<evidence type="ECO:0000313" key="2">
    <source>
        <dbReference type="Proteomes" id="UP001150581"/>
    </source>
</evidence>
<dbReference type="EMBL" id="JANBPG010001558">
    <property type="protein sequence ID" value="KAJ1889365.1"/>
    <property type="molecule type" value="Genomic_DNA"/>
</dbReference>
<reference evidence="1" key="1">
    <citation type="submission" date="2022-07" db="EMBL/GenBank/DDBJ databases">
        <title>Phylogenomic reconstructions and comparative analyses of Kickxellomycotina fungi.</title>
        <authorList>
            <person name="Reynolds N.K."/>
            <person name="Stajich J.E."/>
            <person name="Barry K."/>
            <person name="Grigoriev I.V."/>
            <person name="Crous P."/>
            <person name="Smith M.E."/>
        </authorList>
    </citation>
    <scope>NUCLEOTIDE SEQUENCE</scope>
    <source>
        <strain evidence="1">Benny 63K</strain>
    </source>
</reference>
<protein>
    <submittedName>
        <fullName evidence="1">Uncharacterized protein</fullName>
    </submittedName>
</protein>
<keyword evidence="2" id="KW-1185">Reference proteome</keyword>
<name>A0ACC1I735_9FUNG</name>
<comment type="caution">
    <text evidence="1">The sequence shown here is derived from an EMBL/GenBank/DDBJ whole genome shotgun (WGS) entry which is preliminary data.</text>
</comment>
<dbReference type="Proteomes" id="UP001150581">
    <property type="component" value="Unassembled WGS sequence"/>
</dbReference>
<organism evidence="1 2">
    <name type="scientific">Kickxella alabastrina</name>
    <dbReference type="NCBI Taxonomy" id="61397"/>
    <lineage>
        <taxon>Eukaryota</taxon>
        <taxon>Fungi</taxon>
        <taxon>Fungi incertae sedis</taxon>
        <taxon>Zoopagomycota</taxon>
        <taxon>Kickxellomycotina</taxon>
        <taxon>Kickxellomycetes</taxon>
        <taxon>Kickxellales</taxon>
        <taxon>Kickxellaceae</taxon>
        <taxon>Kickxella</taxon>
    </lineage>
</organism>
<proteinExistence type="predicted"/>
<evidence type="ECO:0000313" key="1">
    <source>
        <dbReference type="EMBL" id="KAJ1889365.1"/>
    </source>
</evidence>
<accession>A0ACC1I735</accession>
<sequence>MQTPSPFDLLKGTVYEHYTVSAIKLTGGLVNHVWRVSDKDGRTVIVKYAGRTMSAFPENAFSTERTEFEARGLALLNGKRQLATGIAHVPELCVLSELGQAMENTPGVHIPQLLHYNSLVPFMVLEDIGNLNPYNAWYAPNHSQPPMVDLLLVSRGVGEWLARLHAFGFENYDKLEEYFVNLPARQFMGTVFYDMLCSRLAEHKEFANDGGKLITRVRDFCREINKPESAGKTLLFGDLWSASVLFNPKSRTINLLDLEFFDVGFIYNDVGHFVAHLLPLYYLCNPEYNLNTDPCPESVTAFLNAYKETLKGECPRAYTALVSPGAIKQSTMFFGMEISRDVLTGYWCRCGKGGDAKDEMPLTCACADELLPFARKYIMNTSESIFNVLI</sequence>
<gene>
    <name evidence="1" type="ORF">LPJ66_008068</name>
</gene>